<dbReference type="Gene3D" id="1.25.10.10">
    <property type="entry name" value="Leucine-rich Repeat Variant"/>
    <property type="match status" value="1"/>
</dbReference>
<dbReference type="InterPro" id="IPR010602">
    <property type="entry name" value="DUF1186"/>
</dbReference>
<dbReference type="Proteomes" id="UP000198784">
    <property type="component" value="Unassembled WGS sequence"/>
</dbReference>
<feature type="region of interest" description="Disordered" evidence="1">
    <location>
        <begin position="229"/>
        <end position="266"/>
    </location>
</feature>
<dbReference type="EMBL" id="FOWX01000026">
    <property type="protein sequence ID" value="SFP96991.1"/>
    <property type="molecule type" value="Genomic_DNA"/>
</dbReference>
<organism evidence="2 3">
    <name type="scientific">Pseudomonas borbori</name>
    <dbReference type="NCBI Taxonomy" id="289003"/>
    <lineage>
        <taxon>Bacteria</taxon>
        <taxon>Pseudomonadati</taxon>
        <taxon>Pseudomonadota</taxon>
        <taxon>Gammaproteobacteria</taxon>
        <taxon>Pseudomonadales</taxon>
        <taxon>Pseudomonadaceae</taxon>
        <taxon>Pseudomonas</taxon>
    </lineage>
</organism>
<feature type="compositionally biased region" description="Basic residues" evidence="1">
    <location>
        <begin position="246"/>
        <end position="266"/>
    </location>
</feature>
<evidence type="ECO:0000313" key="2">
    <source>
        <dbReference type="EMBL" id="SFP96991.1"/>
    </source>
</evidence>
<accession>A0A1I5UP07</accession>
<evidence type="ECO:0008006" key="4">
    <source>
        <dbReference type="Google" id="ProtNLM"/>
    </source>
</evidence>
<name>A0A1I5UP07_9PSED</name>
<sequence length="266" mass="29225">MPLSDYRPPVAQLLTLGDPLIEQDGMSYRQLGLSEADVPELCRLAQAATLYDDEADDLQVYASVHAWRALGELRAEAAVDTLIGELHHAETDDWVAEELPAILGRIGAAAIAPLTTYLEDYDNDTWARFAAVSSLTAIARAFPANRDRCVAILSEQLTRFTEQDTDINALLIGELCTLAAVEAAPLMEQAFAADAVDMTVMGDWEDVQIELGLLERRLTPRPNYYGYGLPTPGASAPTLRKAAAGKTKKVKRKQQAKSRQRNRKKK</sequence>
<dbReference type="RefSeq" id="WP_170862248.1">
    <property type="nucleotide sequence ID" value="NZ_FOWX01000026.1"/>
</dbReference>
<dbReference type="STRING" id="289003.SAMN05216190_12667"/>
<evidence type="ECO:0000256" key="1">
    <source>
        <dbReference type="SAM" id="MobiDB-lite"/>
    </source>
</evidence>
<gene>
    <name evidence="2" type="ORF">SAMN05216190_12667</name>
</gene>
<keyword evidence="3" id="KW-1185">Reference proteome</keyword>
<dbReference type="InterPro" id="IPR011989">
    <property type="entry name" value="ARM-like"/>
</dbReference>
<protein>
    <recommendedName>
        <fullName evidence="4">HEAT repeat-containing protein</fullName>
    </recommendedName>
</protein>
<proteinExistence type="predicted"/>
<dbReference type="AlphaFoldDB" id="A0A1I5UP07"/>
<evidence type="ECO:0000313" key="3">
    <source>
        <dbReference type="Proteomes" id="UP000198784"/>
    </source>
</evidence>
<reference evidence="3" key="1">
    <citation type="submission" date="2016-10" db="EMBL/GenBank/DDBJ databases">
        <authorList>
            <person name="Varghese N."/>
            <person name="Submissions S."/>
        </authorList>
    </citation>
    <scope>NUCLEOTIDE SEQUENCE [LARGE SCALE GENOMIC DNA]</scope>
    <source>
        <strain evidence="3">DSM 17834</strain>
    </source>
</reference>
<dbReference type="Pfam" id="PF06685">
    <property type="entry name" value="DUF1186"/>
    <property type="match status" value="1"/>
</dbReference>